<dbReference type="Proteomes" id="UP000824265">
    <property type="component" value="Unassembled WGS sequence"/>
</dbReference>
<evidence type="ECO:0000313" key="2">
    <source>
        <dbReference type="EMBL" id="HIW80169.1"/>
    </source>
</evidence>
<sequence length="72" mass="8313">MRFSYNRLWKLLIDKNINKQKLKELSGISSASVAKLRKGQNVTTNVLLNICNALDCQVEDIMEFVKDEEPEK</sequence>
<comment type="caution">
    <text evidence="2">The sequence shown here is derived from an EMBL/GenBank/DDBJ whole genome shotgun (WGS) entry which is preliminary data.</text>
</comment>
<name>A0A9D1R3C4_9FIRM</name>
<dbReference type="PANTHER" id="PTHR37301">
    <property type="entry name" value="DNA-BINDING PROTEIN-RELATED"/>
    <property type="match status" value="1"/>
</dbReference>
<dbReference type="Pfam" id="PF13443">
    <property type="entry name" value="HTH_26"/>
    <property type="match status" value="1"/>
</dbReference>
<protein>
    <submittedName>
        <fullName evidence="2">Helix-turn-helix transcriptional regulator</fullName>
    </submittedName>
</protein>
<dbReference type="InterPro" id="IPR010982">
    <property type="entry name" value="Lambda_DNA-bd_dom_sf"/>
</dbReference>
<dbReference type="GO" id="GO:0003677">
    <property type="term" value="F:DNA binding"/>
    <property type="evidence" value="ECO:0007669"/>
    <property type="project" value="InterPro"/>
</dbReference>
<proteinExistence type="predicted"/>
<dbReference type="AlphaFoldDB" id="A0A9D1R3C4"/>
<dbReference type="Gene3D" id="1.10.260.40">
    <property type="entry name" value="lambda repressor-like DNA-binding domains"/>
    <property type="match status" value="1"/>
</dbReference>
<feature type="domain" description="HTH cro/C1-type" evidence="1">
    <location>
        <begin position="8"/>
        <end position="61"/>
    </location>
</feature>
<reference evidence="2" key="1">
    <citation type="journal article" date="2021" name="PeerJ">
        <title>Extensive microbial diversity within the chicken gut microbiome revealed by metagenomics and culture.</title>
        <authorList>
            <person name="Gilroy R."/>
            <person name="Ravi A."/>
            <person name="Getino M."/>
            <person name="Pursley I."/>
            <person name="Horton D.L."/>
            <person name="Alikhan N.F."/>
            <person name="Baker D."/>
            <person name="Gharbi K."/>
            <person name="Hall N."/>
            <person name="Watson M."/>
            <person name="Adriaenssens E.M."/>
            <person name="Foster-Nyarko E."/>
            <person name="Jarju S."/>
            <person name="Secka A."/>
            <person name="Antonio M."/>
            <person name="Oren A."/>
            <person name="Chaudhuri R.R."/>
            <person name="La Ragione R."/>
            <person name="Hildebrand F."/>
            <person name="Pallen M.J."/>
        </authorList>
    </citation>
    <scope>NUCLEOTIDE SEQUENCE</scope>
    <source>
        <strain evidence="2">CHK195-6426</strain>
    </source>
</reference>
<dbReference type="PANTHER" id="PTHR37301:SF1">
    <property type="entry name" value="DNA-BINDING PROTEIN"/>
    <property type="match status" value="1"/>
</dbReference>
<reference evidence="2" key="2">
    <citation type="submission" date="2021-04" db="EMBL/GenBank/DDBJ databases">
        <authorList>
            <person name="Gilroy R."/>
        </authorList>
    </citation>
    <scope>NUCLEOTIDE SEQUENCE</scope>
    <source>
        <strain evidence="2">CHK195-6426</strain>
    </source>
</reference>
<accession>A0A9D1R3C4</accession>
<gene>
    <name evidence="2" type="ORF">H9742_01360</name>
</gene>
<organism evidence="2 3">
    <name type="scientific">Candidatus Acetatifactor stercoripullorum</name>
    <dbReference type="NCBI Taxonomy" id="2838414"/>
    <lineage>
        <taxon>Bacteria</taxon>
        <taxon>Bacillati</taxon>
        <taxon>Bacillota</taxon>
        <taxon>Clostridia</taxon>
        <taxon>Lachnospirales</taxon>
        <taxon>Lachnospiraceae</taxon>
        <taxon>Acetatifactor</taxon>
    </lineage>
</organism>
<evidence type="ECO:0000313" key="3">
    <source>
        <dbReference type="Proteomes" id="UP000824265"/>
    </source>
</evidence>
<evidence type="ECO:0000259" key="1">
    <source>
        <dbReference type="PROSITE" id="PS50943"/>
    </source>
</evidence>
<dbReference type="InterPro" id="IPR001387">
    <property type="entry name" value="Cro/C1-type_HTH"/>
</dbReference>
<dbReference type="EMBL" id="DXGH01000007">
    <property type="protein sequence ID" value="HIW80169.1"/>
    <property type="molecule type" value="Genomic_DNA"/>
</dbReference>
<dbReference type="SUPFAM" id="SSF47413">
    <property type="entry name" value="lambda repressor-like DNA-binding domains"/>
    <property type="match status" value="1"/>
</dbReference>
<dbReference type="PROSITE" id="PS50943">
    <property type="entry name" value="HTH_CROC1"/>
    <property type="match status" value="1"/>
</dbReference>